<feature type="transmembrane region" description="Helical" evidence="1">
    <location>
        <begin position="388"/>
        <end position="405"/>
    </location>
</feature>
<name>A0ABR0UPF6_REHGL</name>
<comment type="caution">
    <text evidence="2">The sequence shown here is derived from an EMBL/GenBank/DDBJ whole genome shotgun (WGS) entry which is preliminary data.</text>
</comment>
<evidence type="ECO:0000313" key="3">
    <source>
        <dbReference type="Proteomes" id="UP001318860"/>
    </source>
</evidence>
<dbReference type="PANTHER" id="PTHR33927">
    <property type="entry name" value="TRANSMEMBRANE PROTEIN"/>
    <property type="match status" value="1"/>
</dbReference>
<dbReference type="PANTHER" id="PTHR33927:SF1">
    <property type="entry name" value="TRANSMEMBRANE PROTEIN"/>
    <property type="match status" value="1"/>
</dbReference>
<dbReference type="InterPro" id="IPR039261">
    <property type="entry name" value="FNR_nucleotide-bd"/>
</dbReference>
<dbReference type="EMBL" id="JABTTQ020002409">
    <property type="protein sequence ID" value="KAK6124318.1"/>
    <property type="molecule type" value="Genomic_DNA"/>
</dbReference>
<feature type="transmembrane region" description="Helical" evidence="1">
    <location>
        <begin position="348"/>
        <end position="367"/>
    </location>
</feature>
<feature type="transmembrane region" description="Helical" evidence="1">
    <location>
        <begin position="201"/>
        <end position="218"/>
    </location>
</feature>
<feature type="transmembrane region" description="Helical" evidence="1">
    <location>
        <begin position="312"/>
        <end position="333"/>
    </location>
</feature>
<dbReference type="SUPFAM" id="SSF52343">
    <property type="entry name" value="Ferredoxin reductase-like, C-terminal NADP-linked domain"/>
    <property type="match status" value="1"/>
</dbReference>
<feature type="transmembrane region" description="Helical" evidence="1">
    <location>
        <begin position="246"/>
        <end position="264"/>
    </location>
</feature>
<dbReference type="InterPro" id="IPR052979">
    <property type="entry name" value="Adenylate-forming_domain"/>
</dbReference>
<keyword evidence="3" id="KW-1185">Reference proteome</keyword>
<reference evidence="2 3" key="1">
    <citation type="journal article" date="2021" name="Comput. Struct. Biotechnol. J.">
        <title>De novo genome assembly of the potent medicinal plant Rehmannia glutinosa using nanopore technology.</title>
        <authorList>
            <person name="Ma L."/>
            <person name="Dong C."/>
            <person name="Song C."/>
            <person name="Wang X."/>
            <person name="Zheng X."/>
            <person name="Niu Y."/>
            <person name="Chen S."/>
            <person name="Feng W."/>
        </authorList>
    </citation>
    <scope>NUCLEOTIDE SEQUENCE [LARGE SCALE GENOMIC DNA]</scope>
    <source>
        <strain evidence="2">DH-2019</strain>
    </source>
</reference>
<sequence>MAVCGGMGEVEGRATEQTRLICTGRNVVPARPKIMLAQDRLNNNLALLGGYINPVHQMGSDPSPNYVLSVAFEIKRHADPLPFGRVINPSRNSSSRRSWLPWGSLSRVVPSSELFQRSMSRTSSHFCDLDHEDEDEDIETLADIEEGHEEDQKFHQSPLPLLLPPAFVKSEQPPPPPKKKSTSRLSVILLDQGLFTVYKRLFVVCLALNITGLVLAAIGEFPYARNRAALFSIANIFVLVLCRSEAFLRVVFWLAVNVLGWYWVPLKVKTMTTSLLQSLGGIHSGCGISSITWLVYALILTLKNRGDTTPEIIAVASAILGLLCLSSLAAFPLLRHLHHNVFERTHRFAGWTALALLWAFVTLTISYDPLTKSYRNNLGSRLIKHQEFWFTLGITVLIIIPWLSIRRVHVRTSSPSGHAAIIKFDGGIKPGILGRISPSPFSEWHAFGIISDNKTEHMMLAGAVGDFTKSLVDNPPNTLWVRKVHFAGLPYLTNMYGRVLLVATGSGICVFLSFLLQPCKADVCLLWVTKGVEQNFGREIKEWMSGHPKEKVIVHDTAVLGRPNVSEMSVDAARRFGAEVVIVTSNPEGSRDVVNACKAAGIAAFGPIWDS</sequence>
<keyword evidence="1" id="KW-0812">Transmembrane</keyword>
<gene>
    <name evidence="2" type="ORF">DH2020_041939</name>
</gene>
<evidence type="ECO:0000256" key="1">
    <source>
        <dbReference type="SAM" id="Phobius"/>
    </source>
</evidence>
<keyword evidence="1" id="KW-0472">Membrane</keyword>
<accession>A0ABR0UPF6</accession>
<evidence type="ECO:0000313" key="2">
    <source>
        <dbReference type="EMBL" id="KAK6124318.1"/>
    </source>
</evidence>
<evidence type="ECO:0008006" key="4">
    <source>
        <dbReference type="Google" id="ProtNLM"/>
    </source>
</evidence>
<organism evidence="2 3">
    <name type="scientific">Rehmannia glutinosa</name>
    <name type="common">Chinese foxglove</name>
    <dbReference type="NCBI Taxonomy" id="99300"/>
    <lineage>
        <taxon>Eukaryota</taxon>
        <taxon>Viridiplantae</taxon>
        <taxon>Streptophyta</taxon>
        <taxon>Embryophyta</taxon>
        <taxon>Tracheophyta</taxon>
        <taxon>Spermatophyta</taxon>
        <taxon>Magnoliopsida</taxon>
        <taxon>eudicotyledons</taxon>
        <taxon>Gunneridae</taxon>
        <taxon>Pentapetalae</taxon>
        <taxon>asterids</taxon>
        <taxon>lamiids</taxon>
        <taxon>Lamiales</taxon>
        <taxon>Orobanchaceae</taxon>
        <taxon>Rehmannieae</taxon>
        <taxon>Rehmannia</taxon>
    </lineage>
</organism>
<feature type="transmembrane region" description="Helical" evidence="1">
    <location>
        <begin position="495"/>
        <end position="516"/>
    </location>
</feature>
<dbReference type="Proteomes" id="UP001318860">
    <property type="component" value="Unassembled WGS sequence"/>
</dbReference>
<protein>
    <recommendedName>
        <fullName evidence="4">Adenylate-forming reductase</fullName>
    </recommendedName>
</protein>
<keyword evidence="1" id="KW-1133">Transmembrane helix</keyword>
<feature type="transmembrane region" description="Helical" evidence="1">
    <location>
        <begin position="276"/>
        <end position="300"/>
    </location>
</feature>
<proteinExistence type="predicted"/>